<dbReference type="KEGG" id="tmk:QGN29_08615"/>
<evidence type="ECO:0000313" key="3">
    <source>
        <dbReference type="Proteomes" id="UP001268683"/>
    </source>
</evidence>
<keyword evidence="1" id="KW-0732">Signal</keyword>
<name>A0AA52EBD9_9PROT</name>
<organism evidence="2 3">
    <name type="scientific">Temperatibacter marinus</name>
    <dbReference type="NCBI Taxonomy" id="1456591"/>
    <lineage>
        <taxon>Bacteria</taxon>
        <taxon>Pseudomonadati</taxon>
        <taxon>Pseudomonadota</taxon>
        <taxon>Alphaproteobacteria</taxon>
        <taxon>Kordiimonadales</taxon>
        <taxon>Temperatibacteraceae</taxon>
        <taxon>Temperatibacter</taxon>
    </lineage>
</organism>
<dbReference type="PROSITE" id="PS51257">
    <property type="entry name" value="PROKAR_LIPOPROTEIN"/>
    <property type="match status" value="1"/>
</dbReference>
<evidence type="ECO:0000256" key="1">
    <source>
        <dbReference type="SAM" id="SignalP"/>
    </source>
</evidence>
<accession>A0AA52EBD9</accession>
<dbReference type="InterPro" id="IPR021395">
    <property type="entry name" value="DUF3035"/>
</dbReference>
<dbReference type="RefSeq" id="WP_310797448.1">
    <property type="nucleotide sequence ID" value="NZ_CP123872.1"/>
</dbReference>
<gene>
    <name evidence="2" type="ORF">QGN29_08615</name>
</gene>
<sequence length="139" mass="15005">MKKLVMITIVALSLTACSSGSRNAPDEFQVVSNSALVVPPGMTLAPPKPGKTESRAIAPAVIAKEVLFPKKKDTVKDPDQPKGAELDLLRKLNRLGFADVRSNVGRPDVFVTKKKLLIAEILEMPDGSYAPDNIVVKRN</sequence>
<dbReference type="EMBL" id="CP123872">
    <property type="protein sequence ID" value="WND01620.1"/>
    <property type="molecule type" value="Genomic_DNA"/>
</dbReference>
<evidence type="ECO:0000313" key="2">
    <source>
        <dbReference type="EMBL" id="WND01620.1"/>
    </source>
</evidence>
<proteinExistence type="predicted"/>
<keyword evidence="3" id="KW-1185">Reference proteome</keyword>
<dbReference type="Proteomes" id="UP001268683">
    <property type="component" value="Chromosome"/>
</dbReference>
<dbReference type="Pfam" id="PF11233">
    <property type="entry name" value="DUF3035"/>
    <property type="match status" value="1"/>
</dbReference>
<feature type="chain" id="PRO_5041363279" evidence="1">
    <location>
        <begin position="25"/>
        <end position="139"/>
    </location>
</feature>
<feature type="signal peptide" evidence="1">
    <location>
        <begin position="1"/>
        <end position="24"/>
    </location>
</feature>
<reference evidence="2" key="1">
    <citation type="submission" date="2023-04" db="EMBL/GenBank/DDBJ databases">
        <title>Complete genome sequence of Temperatibacter marinus.</title>
        <authorList>
            <person name="Rong J.-C."/>
            <person name="Yi M.-L."/>
            <person name="Zhao Q."/>
        </authorList>
    </citation>
    <scope>NUCLEOTIDE SEQUENCE</scope>
    <source>
        <strain evidence="2">NBRC 110045</strain>
    </source>
</reference>
<dbReference type="AlphaFoldDB" id="A0AA52EBD9"/>
<protein>
    <submittedName>
        <fullName evidence="2">DUF3035 domain-containing protein</fullName>
    </submittedName>
</protein>